<accession>A0ABD0MH99</accession>
<dbReference type="Pfam" id="PF17917">
    <property type="entry name" value="RT_RNaseH"/>
    <property type="match status" value="1"/>
</dbReference>
<evidence type="ECO:0000256" key="7">
    <source>
        <dbReference type="ARBA" id="ARBA00039658"/>
    </source>
</evidence>
<keyword evidence="4" id="KW-0255">Endonuclease</keyword>
<feature type="compositionally biased region" description="Basic and acidic residues" evidence="8">
    <location>
        <begin position="612"/>
        <end position="629"/>
    </location>
</feature>
<feature type="region of interest" description="Disordered" evidence="8">
    <location>
        <begin position="34"/>
        <end position="65"/>
    </location>
</feature>
<dbReference type="SUPFAM" id="SSF56672">
    <property type="entry name" value="DNA/RNA polymerases"/>
    <property type="match status" value="1"/>
</dbReference>
<dbReference type="InterPro" id="IPR012337">
    <property type="entry name" value="RNaseH-like_sf"/>
</dbReference>
<gene>
    <name evidence="10" type="ORF">M9458_056577</name>
</gene>
<dbReference type="PANTHER" id="PTHR37984">
    <property type="entry name" value="PROTEIN CBG26694"/>
    <property type="match status" value="1"/>
</dbReference>
<dbReference type="InterPro" id="IPR001584">
    <property type="entry name" value="Integrase_cat-core"/>
</dbReference>
<evidence type="ECO:0000313" key="11">
    <source>
        <dbReference type="Proteomes" id="UP001529510"/>
    </source>
</evidence>
<evidence type="ECO:0000313" key="10">
    <source>
        <dbReference type="EMBL" id="KAL0148107.1"/>
    </source>
</evidence>
<protein>
    <recommendedName>
        <fullName evidence="7">Gypsy retrotransposon integrase-like protein 1</fullName>
    </recommendedName>
</protein>
<dbReference type="AlphaFoldDB" id="A0ABD0MH99"/>
<proteinExistence type="predicted"/>
<dbReference type="SUPFAM" id="SSF53098">
    <property type="entry name" value="Ribonuclease H-like"/>
    <property type="match status" value="1"/>
</dbReference>
<dbReference type="GO" id="GO:0003964">
    <property type="term" value="F:RNA-directed DNA polymerase activity"/>
    <property type="evidence" value="ECO:0007669"/>
    <property type="project" value="UniProtKB-KW"/>
</dbReference>
<feature type="domain" description="Integrase catalytic" evidence="9">
    <location>
        <begin position="398"/>
        <end position="557"/>
    </location>
</feature>
<organism evidence="10 11">
    <name type="scientific">Cirrhinus mrigala</name>
    <name type="common">Mrigala</name>
    <dbReference type="NCBI Taxonomy" id="683832"/>
    <lineage>
        <taxon>Eukaryota</taxon>
        <taxon>Metazoa</taxon>
        <taxon>Chordata</taxon>
        <taxon>Craniata</taxon>
        <taxon>Vertebrata</taxon>
        <taxon>Euteleostomi</taxon>
        <taxon>Actinopterygii</taxon>
        <taxon>Neopterygii</taxon>
        <taxon>Teleostei</taxon>
        <taxon>Ostariophysi</taxon>
        <taxon>Cypriniformes</taxon>
        <taxon>Cyprinidae</taxon>
        <taxon>Labeoninae</taxon>
        <taxon>Labeonini</taxon>
        <taxon>Cirrhinus</taxon>
    </lineage>
</organism>
<sequence length="671" mass="77046">MPYSGLTFPQNNTERSRNITAGPFAAELEVIQQRARTSGPSRATHSLETGTSPRNTERGSQPFPHTYNVEQRSSIHLTPAQRRYCVTRRELLAVVFYTRQFRHYLLGKKLLLRTDHNSLTWLFRFKHPEGQLARWLAELCQYDFDIEHRAGKHHSNVDAMSRYSGELSNMCNCYQAGKSVSDLPCGGCNHCQKLHDHWERYEEDVDDVVPLAVRSIECASEEHIIDNPGAGDENEAAAELFDTSRVNWLEAFSKEELAQEQRADPDLSILHEWKKMEVLPTKEEVALKSPAVRKYWLCWPQVELHQDVLFYRWERPGGLSPSLLLLVPASMQTEVLQACHNPPQSGHLGEGKTLERLCQSFHWYGMGGDVHLYIQRCRHCNACKVGGLTKRAKLQNYQAGAPMDRIHINIVGPFPVSSSGNKYVLIIIDQFTRWVEAFPVPDQGAETTAKKLVYEFISRFGAPLELHTDQGRNFESSLFRNVYSLLQITKTRTTPYHPASNGQVESFNQRLLQMIRCYVNQNQKNWDEHLPLLTAAYRSSQHVVTGFTSNRIMLGRGSLPTSGSVVRNGRAKVRQFGILYEVQGLRQKRIMHPDRLKPYDCEVIPARVRRQRSEILRKGKENQDKERKRQPAARRRRKKCGVGLMSDIDEQETIKRTQKGGEIRKPSRYNS</sequence>
<feature type="compositionally biased region" description="Basic and acidic residues" evidence="8">
    <location>
        <begin position="652"/>
        <end position="665"/>
    </location>
</feature>
<feature type="compositionally biased region" description="Basic residues" evidence="8">
    <location>
        <begin position="630"/>
        <end position="640"/>
    </location>
</feature>
<keyword evidence="2" id="KW-0548">Nucleotidyltransferase</keyword>
<dbReference type="Gene3D" id="1.10.340.70">
    <property type="match status" value="1"/>
</dbReference>
<dbReference type="InterPro" id="IPR050951">
    <property type="entry name" value="Retrovirus_Pol_polyprotein"/>
</dbReference>
<dbReference type="Gene3D" id="3.30.420.10">
    <property type="entry name" value="Ribonuclease H-like superfamily/Ribonuclease H"/>
    <property type="match status" value="1"/>
</dbReference>
<dbReference type="Pfam" id="PF00665">
    <property type="entry name" value="rve"/>
    <property type="match status" value="1"/>
</dbReference>
<dbReference type="GO" id="GO:0016787">
    <property type="term" value="F:hydrolase activity"/>
    <property type="evidence" value="ECO:0007669"/>
    <property type="project" value="UniProtKB-KW"/>
</dbReference>
<feature type="region of interest" description="Disordered" evidence="8">
    <location>
        <begin position="612"/>
        <end position="671"/>
    </location>
</feature>
<evidence type="ECO:0000256" key="1">
    <source>
        <dbReference type="ARBA" id="ARBA00022679"/>
    </source>
</evidence>
<evidence type="ECO:0000256" key="4">
    <source>
        <dbReference type="ARBA" id="ARBA00022759"/>
    </source>
</evidence>
<dbReference type="FunFam" id="1.10.340.70:FF:000001">
    <property type="entry name" value="Retrovirus-related Pol polyprotein from transposon gypsy-like Protein"/>
    <property type="match status" value="1"/>
</dbReference>
<evidence type="ECO:0000256" key="3">
    <source>
        <dbReference type="ARBA" id="ARBA00022722"/>
    </source>
</evidence>
<evidence type="ECO:0000256" key="2">
    <source>
        <dbReference type="ARBA" id="ARBA00022695"/>
    </source>
</evidence>
<evidence type="ECO:0000256" key="6">
    <source>
        <dbReference type="ARBA" id="ARBA00022918"/>
    </source>
</evidence>
<evidence type="ECO:0000256" key="5">
    <source>
        <dbReference type="ARBA" id="ARBA00022801"/>
    </source>
</evidence>
<dbReference type="InterPro" id="IPR041373">
    <property type="entry name" value="RT_RNaseH"/>
</dbReference>
<evidence type="ECO:0000256" key="8">
    <source>
        <dbReference type="SAM" id="MobiDB-lite"/>
    </source>
</evidence>
<dbReference type="GO" id="GO:0004519">
    <property type="term" value="F:endonuclease activity"/>
    <property type="evidence" value="ECO:0007669"/>
    <property type="project" value="UniProtKB-KW"/>
</dbReference>
<dbReference type="Pfam" id="PF17921">
    <property type="entry name" value="Integrase_H2C2"/>
    <property type="match status" value="1"/>
</dbReference>
<comment type="caution">
    <text evidence="10">The sequence shown here is derived from an EMBL/GenBank/DDBJ whole genome shotgun (WGS) entry which is preliminary data.</text>
</comment>
<dbReference type="CDD" id="cd09274">
    <property type="entry name" value="RNase_HI_RT_Ty3"/>
    <property type="match status" value="1"/>
</dbReference>
<dbReference type="InterPro" id="IPR036397">
    <property type="entry name" value="RNaseH_sf"/>
</dbReference>
<dbReference type="InterPro" id="IPR043502">
    <property type="entry name" value="DNA/RNA_pol_sf"/>
</dbReference>
<keyword evidence="6" id="KW-0695">RNA-directed DNA polymerase</keyword>
<dbReference type="FunFam" id="3.30.420.10:FF:000032">
    <property type="entry name" value="Retrovirus-related Pol polyprotein from transposon 297-like Protein"/>
    <property type="match status" value="1"/>
</dbReference>
<dbReference type="InterPro" id="IPR041588">
    <property type="entry name" value="Integrase_H2C2"/>
</dbReference>
<reference evidence="10 11" key="1">
    <citation type="submission" date="2024-05" db="EMBL/GenBank/DDBJ databases">
        <title>Genome sequencing and assembly of Indian major carp, Cirrhinus mrigala (Hamilton, 1822).</title>
        <authorList>
            <person name="Mohindra V."/>
            <person name="Chowdhury L.M."/>
            <person name="Lal K."/>
            <person name="Jena J.K."/>
        </authorList>
    </citation>
    <scope>NUCLEOTIDE SEQUENCE [LARGE SCALE GENOMIC DNA]</scope>
    <source>
        <strain evidence="10">CM1030</strain>
        <tissue evidence="10">Blood</tissue>
    </source>
</reference>
<dbReference type="PROSITE" id="PS50994">
    <property type="entry name" value="INTEGRASE"/>
    <property type="match status" value="1"/>
</dbReference>
<keyword evidence="3" id="KW-0540">Nuclease</keyword>
<dbReference type="PANTHER" id="PTHR37984:SF15">
    <property type="entry name" value="INTEGRASE CATALYTIC DOMAIN-CONTAINING PROTEIN"/>
    <property type="match status" value="1"/>
</dbReference>
<dbReference type="Proteomes" id="UP001529510">
    <property type="component" value="Unassembled WGS sequence"/>
</dbReference>
<keyword evidence="11" id="KW-1185">Reference proteome</keyword>
<name>A0ABD0MH99_CIRMR</name>
<keyword evidence="1" id="KW-0808">Transferase</keyword>
<keyword evidence="5" id="KW-0378">Hydrolase</keyword>
<dbReference type="EMBL" id="JAMKFB020000712">
    <property type="protein sequence ID" value="KAL0148107.1"/>
    <property type="molecule type" value="Genomic_DNA"/>
</dbReference>
<feature type="compositionally biased region" description="Polar residues" evidence="8">
    <location>
        <begin position="34"/>
        <end position="54"/>
    </location>
</feature>
<evidence type="ECO:0000259" key="9">
    <source>
        <dbReference type="PROSITE" id="PS50994"/>
    </source>
</evidence>